<name>A0A973ZZV9_9BRAD</name>
<protein>
    <submittedName>
        <fullName evidence="7">Adenylate/guanylate cyclase domain-containing protein</fullName>
    </submittedName>
</protein>
<reference evidence="8" key="3">
    <citation type="submission" date="2024-03" db="EMBL/GenBank/DDBJ databases">
        <authorList>
            <person name="Bromfield E.S.P."/>
            <person name="Cloutier S."/>
        </authorList>
    </citation>
    <scope>NUCLEOTIDE SEQUENCE</scope>
    <source>
        <strain evidence="8">5S5</strain>
    </source>
</reference>
<dbReference type="InterPro" id="IPR034804">
    <property type="entry name" value="SQR/QFR_C/D"/>
</dbReference>
<sequence length="581" mass="64100">MASPSREHLQDLQDLARGVGLRQVRLVTGAIMFAYLISHFLNHALGNISTEALAIGVYYHTEFWQFLPVAITFYSSCLVHTALGIWALYQRREFHWKTIEPLQLTLGLSVPMLIVAHVVGARLGQTLYGQEKLYPQELYTFFISAPNRLWLMLAVLVIAWVHGCIGLYFWLRLRPFFARAAPYLLAAAVLIPTLAMLGIYQGGRATMEDYQDPDWRREELSVQKLGTAAQATTLEKITDRLTIGYLGLLGLVLLARGARALLERRGGMIALSYGNGRTLRVPKGLSVLEASLRYNVPHASVCGGRARCSTCRIRIIGDHAALPEPSPREAFVLHRVGTDDPSIRLACQLRPTADLNFFQLFLPHTMSANAHATHPTRVGQERYLVSMFVDMRGSTQLAEKRLPFDTVFIVNRFLGAVSQAVLEAGGRPNQFIGDGMLALFGLTTDRQVACRQALRAAALIAANIDELNQFLSHDLREPIRFGIGIHGGEVIVGDIGYRDHMVFTALGDAVNVAARLQDMTKALACEAVISDEVRVTAGLADDALPAQEVAIRGRNEPMTVRTVEATRILSALVDDRRAVAA</sequence>
<feature type="domain" description="Guanylate cyclase" evidence="5">
    <location>
        <begin position="385"/>
        <end position="517"/>
    </location>
</feature>
<keyword evidence="4" id="KW-1133">Transmembrane helix</keyword>
<evidence type="ECO:0000256" key="1">
    <source>
        <dbReference type="ARBA" id="ARBA00004651"/>
    </source>
</evidence>
<proteinExistence type="predicted"/>
<feature type="transmembrane region" description="Helical" evidence="4">
    <location>
        <begin position="149"/>
        <end position="171"/>
    </location>
</feature>
<feature type="domain" description="2Fe-2S ferredoxin-type" evidence="6">
    <location>
        <begin position="267"/>
        <end position="366"/>
    </location>
</feature>
<dbReference type="EMBL" id="JAAOLE020000001">
    <property type="protein sequence ID" value="NVI43228.1"/>
    <property type="molecule type" value="Genomic_DNA"/>
</dbReference>
<keyword evidence="4" id="KW-0812">Transmembrane</keyword>
<organism evidence="7">
    <name type="scientific">Bradyrhizobium septentrionale</name>
    <dbReference type="NCBI Taxonomy" id="1404411"/>
    <lineage>
        <taxon>Bacteria</taxon>
        <taxon>Pseudomonadati</taxon>
        <taxon>Pseudomonadota</taxon>
        <taxon>Alphaproteobacteria</taxon>
        <taxon>Hyphomicrobiales</taxon>
        <taxon>Nitrobacteraceae</taxon>
        <taxon>Bradyrhizobium</taxon>
    </lineage>
</organism>
<keyword evidence="3 4" id="KW-0472">Membrane</keyword>
<dbReference type="Gene3D" id="3.30.70.1230">
    <property type="entry name" value="Nucleotide cyclase"/>
    <property type="match status" value="1"/>
</dbReference>
<evidence type="ECO:0000259" key="6">
    <source>
        <dbReference type="PROSITE" id="PS51085"/>
    </source>
</evidence>
<dbReference type="PANTHER" id="PTHR43081">
    <property type="entry name" value="ADENYLATE CYCLASE, TERMINAL-DIFFERENTIATION SPECIFIC-RELATED"/>
    <property type="match status" value="1"/>
</dbReference>
<feature type="transmembrane region" description="Helical" evidence="4">
    <location>
        <begin position="243"/>
        <end position="262"/>
    </location>
</feature>
<dbReference type="GO" id="GO:0035556">
    <property type="term" value="P:intracellular signal transduction"/>
    <property type="evidence" value="ECO:0007669"/>
    <property type="project" value="InterPro"/>
</dbReference>
<evidence type="ECO:0000259" key="5">
    <source>
        <dbReference type="PROSITE" id="PS50125"/>
    </source>
</evidence>
<dbReference type="GO" id="GO:0005886">
    <property type="term" value="C:plasma membrane"/>
    <property type="evidence" value="ECO:0007669"/>
    <property type="project" value="UniProtKB-SubCell"/>
</dbReference>
<dbReference type="CDD" id="cd00207">
    <property type="entry name" value="fer2"/>
    <property type="match status" value="1"/>
</dbReference>
<evidence type="ECO:0000256" key="3">
    <source>
        <dbReference type="ARBA" id="ARBA00023136"/>
    </source>
</evidence>
<dbReference type="RefSeq" id="WP_166216017.1">
    <property type="nucleotide sequence ID" value="NZ_CP088285.1"/>
</dbReference>
<dbReference type="SUPFAM" id="SSF81343">
    <property type="entry name" value="Fumarate reductase respiratory complex transmembrane subunits"/>
    <property type="match status" value="1"/>
</dbReference>
<dbReference type="PANTHER" id="PTHR43081:SF17">
    <property type="entry name" value="BLL5647 PROTEIN"/>
    <property type="match status" value="1"/>
</dbReference>
<dbReference type="Pfam" id="PF00211">
    <property type="entry name" value="Guanylate_cyc"/>
    <property type="match status" value="1"/>
</dbReference>
<dbReference type="InterPro" id="IPR012675">
    <property type="entry name" value="Beta-grasp_dom_sf"/>
</dbReference>
<dbReference type="SUPFAM" id="SSF55073">
    <property type="entry name" value="Nucleotide cyclase"/>
    <property type="match status" value="1"/>
</dbReference>
<dbReference type="EMBL" id="CP147711">
    <property type="protein sequence ID" value="WXC84237.1"/>
    <property type="molecule type" value="Genomic_DNA"/>
</dbReference>
<dbReference type="InterPro" id="IPR001054">
    <property type="entry name" value="A/G_cyclase"/>
</dbReference>
<dbReference type="SUPFAM" id="SSF54292">
    <property type="entry name" value="2Fe-2S ferredoxin-like"/>
    <property type="match status" value="1"/>
</dbReference>
<dbReference type="GO" id="GO:0051536">
    <property type="term" value="F:iron-sulfur cluster binding"/>
    <property type="evidence" value="ECO:0007669"/>
    <property type="project" value="InterPro"/>
</dbReference>
<dbReference type="Proteomes" id="UP001432046">
    <property type="component" value="Chromosome"/>
</dbReference>
<comment type="subcellular location">
    <subcellularLocation>
        <location evidence="1">Cell membrane</location>
        <topology evidence="1">Multi-pass membrane protein</topology>
    </subcellularLocation>
</comment>
<dbReference type="InterPro" id="IPR036010">
    <property type="entry name" value="2Fe-2S_ferredoxin-like_sf"/>
</dbReference>
<evidence type="ECO:0000256" key="2">
    <source>
        <dbReference type="ARBA" id="ARBA00022475"/>
    </source>
</evidence>
<evidence type="ECO:0000313" key="8">
    <source>
        <dbReference type="EMBL" id="WXC84237.1"/>
    </source>
</evidence>
<dbReference type="CDD" id="cd07302">
    <property type="entry name" value="CHD"/>
    <property type="match status" value="1"/>
</dbReference>
<keyword evidence="2" id="KW-1003">Cell membrane</keyword>
<feature type="transmembrane region" description="Helical" evidence="4">
    <location>
        <begin position="183"/>
        <end position="200"/>
    </location>
</feature>
<reference evidence="7" key="1">
    <citation type="submission" date="2020-06" db="EMBL/GenBank/DDBJ databases">
        <title>Whole Genome Sequence of Bradyrhizobium sp. Strain 1S1.</title>
        <authorList>
            <person name="Bromfield E.S.P."/>
            <person name="Cloutier S."/>
        </authorList>
    </citation>
    <scope>NUCLEOTIDE SEQUENCE [LARGE SCALE GENOMIC DNA]</scope>
    <source>
        <strain evidence="7">1S1</strain>
    </source>
</reference>
<dbReference type="Gene3D" id="3.10.20.30">
    <property type="match status" value="1"/>
</dbReference>
<dbReference type="PROSITE" id="PS50125">
    <property type="entry name" value="GUANYLATE_CYCLASE_2"/>
    <property type="match status" value="1"/>
</dbReference>
<dbReference type="InterPro" id="IPR050697">
    <property type="entry name" value="Adenylyl/Guanylyl_Cyclase_3/4"/>
</dbReference>
<dbReference type="SMART" id="SM00044">
    <property type="entry name" value="CYCc"/>
    <property type="match status" value="1"/>
</dbReference>
<dbReference type="GO" id="GO:0004016">
    <property type="term" value="F:adenylate cyclase activity"/>
    <property type="evidence" value="ECO:0007669"/>
    <property type="project" value="UniProtKB-ARBA"/>
</dbReference>
<feature type="transmembrane region" description="Helical" evidence="4">
    <location>
        <begin position="66"/>
        <end position="89"/>
    </location>
</feature>
<keyword evidence="9" id="KW-1185">Reference proteome</keyword>
<feature type="transmembrane region" description="Helical" evidence="4">
    <location>
        <begin position="26"/>
        <end position="46"/>
    </location>
</feature>
<dbReference type="InterPro" id="IPR029787">
    <property type="entry name" value="Nucleotide_cyclase"/>
</dbReference>
<reference evidence="8" key="2">
    <citation type="journal article" date="2021" name="Int. J. Syst. Evol. Microbiol.">
        <title>Bradyrhizobium septentrionale sp. nov. (sv. septentrionale) and Bradyrhizobium quebecense sp. nov. (sv. septentrionale) associated with legumes native to Canada possess rearranged symbiosis genes and numerous insertion sequences.</title>
        <authorList>
            <person name="Bromfield E.S.P."/>
            <person name="Cloutier S."/>
        </authorList>
    </citation>
    <scope>NUCLEOTIDE SEQUENCE</scope>
    <source>
        <strain evidence="8">5S5</strain>
    </source>
</reference>
<dbReference type="AlphaFoldDB" id="A0A973ZZV9"/>
<evidence type="ECO:0000313" key="7">
    <source>
        <dbReference type="EMBL" id="NVI43228.1"/>
    </source>
</evidence>
<dbReference type="Pfam" id="PF00111">
    <property type="entry name" value="Fer2"/>
    <property type="match status" value="1"/>
</dbReference>
<dbReference type="InterPro" id="IPR001041">
    <property type="entry name" value="2Fe-2S_ferredoxin-type"/>
</dbReference>
<dbReference type="GO" id="GO:0006171">
    <property type="term" value="P:cAMP biosynthetic process"/>
    <property type="evidence" value="ECO:0007669"/>
    <property type="project" value="TreeGrafter"/>
</dbReference>
<evidence type="ECO:0000256" key="4">
    <source>
        <dbReference type="SAM" id="Phobius"/>
    </source>
</evidence>
<gene>
    <name evidence="7" type="ORF">HAP48_009290</name>
    <name evidence="8" type="ORF">WDK88_10355</name>
</gene>
<evidence type="ECO:0000313" key="9">
    <source>
        <dbReference type="Proteomes" id="UP001432046"/>
    </source>
</evidence>
<accession>A0A973ZZV9</accession>
<dbReference type="PROSITE" id="PS51085">
    <property type="entry name" value="2FE2S_FER_2"/>
    <property type="match status" value="1"/>
</dbReference>